<sequence length="217" mass="24508">MPRPKEKEPRHRVAQLSATTFRIVECYVRLAPKAQRCFLIDTGCGLGNLRKFIEDNINIDHWPYTVICTHFHFDHIAANHLFKDEQICFGGADKEFVLKSRGMPMPLYEGGHLGNVIDYPITQWLQDGELIPLDKAEPPQAESSLQVIFTPGHSPDSISLWDPEERRLFCGDFMYPSAAWDDPLSPPGGLYAMCEGSSMSVYHKAMLKVSGLRMEGP</sequence>
<dbReference type="AlphaFoldDB" id="A0AAW1PUZ0"/>
<accession>A0AAW1PUZ0</accession>
<evidence type="ECO:0000313" key="3">
    <source>
        <dbReference type="Proteomes" id="UP001465755"/>
    </source>
</evidence>
<dbReference type="Proteomes" id="UP001465755">
    <property type="component" value="Unassembled WGS sequence"/>
</dbReference>
<evidence type="ECO:0000259" key="1">
    <source>
        <dbReference type="SMART" id="SM00849"/>
    </source>
</evidence>
<dbReference type="InterPro" id="IPR050855">
    <property type="entry name" value="NDM-1-like"/>
</dbReference>
<dbReference type="InterPro" id="IPR036866">
    <property type="entry name" value="RibonucZ/Hydroxyglut_hydro"/>
</dbReference>
<dbReference type="InterPro" id="IPR001279">
    <property type="entry name" value="Metallo-B-lactamas"/>
</dbReference>
<dbReference type="Pfam" id="PF00753">
    <property type="entry name" value="Lactamase_B"/>
    <property type="match status" value="1"/>
</dbReference>
<organism evidence="2 3">
    <name type="scientific">Symbiochloris irregularis</name>
    <dbReference type="NCBI Taxonomy" id="706552"/>
    <lineage>
        <taxon>Eukaryota</taxon>
        <taxon>Viridiplantae</taxon>
        <taxon>Chlorophyta</taxon>
        <taxon>core chlorophytes</taxon>
        <taxon>Trebouxiophyceae</taxon>
        <taxon>Trebouxiales</taxon>
        <taxon>Trebouxiaceae</taxon>
        <taxon>Symbiochloris</taxon>
    </lineage>
</organism>
<proteinExistence type="predicted"/>
<reference evidence="2 3" key="1">
    <citation type="journal article" date="2024" name="Nat. Commun.">
        <title>Phylogenomics reveals the evolutionary origins of lichenization in chlorophyte algae.</title>
        <authorList>
            <person name="Puginier C."/>
            <person name="Libourel C."/>
            <person name="Otte J."/>
            <person name="Skaloud P."/>
            <person name="Haon M."/>
            <person name="Grisel S."/>
            <person name="Petersen M."/>
            <person name="Berrin J.G."/>
            <person name="Delaux P.M."/>
            <person name="Dal Grande F."/>
            <person name="Keller J."/>
        </authorList>
    </citation>
    <scope>NUCLEOTIDE SEQUENCE [LARGE SCALE GENOMIC DNA]</scope>
    <source>
        <strain evidence="2 3">SAG 2036</strain>
    </source>
</reference>
<gene>
    <name evidence="2" type="ORF">WJX73_008507</name>
</gene>
<evidence type="ECO:0000313" key="2">
    <source>
        <dbReference type="EMBL" id="KAK9813429.1"/>
    </source>
</evidence>
<dbReference type="SMART" id="SM00849">
    <property type="entry name" value="Lactamase_B"/>
    <property type="match status" value="1"/>
</dbReference>
<protein>
    <recommendedName>
        <fullName evidence="1">Metallo-beta-lactamase domain-containing protein</fullName>
    </recommendedName>
</protein>
<dbReference type="SUPFAM" id="SSF56281">
    <property type="entry name" value="Metallo-hydrolase/oxidoreductase"/>
    <property type="match status" value="1"/>
</dbReference>
<dbReference type="EMBL" id="JALJOQ010000005">
    <property type="protein sequence ID" value="KAK9813429.1"/>
    <property type="molecule type" value="Genomic_DNA"/>
</dbReference>
<comment type="caution">
    <text evidence="2">The sequence shown here is derived from an EMBL/GenBank/DDBJ whole genome shotgun (WGS) entry which is preliminary data.</text>
</comment>
<feature type="domain" description="Metallo-beta-lactamase" evidence="1">
    <location>
        <begin position="23"/>
        <end position="212"/>
    </location>
</feature>
<dbReference type="PANTHER" id="PTHR42951">
    <property type="entry name" value="METALLO-BETA-LACTAMASE DOMAIN-CONTAINING"/>
    <property type="match status" value="1"/>
</dbReference>
<dbReference type="Gene3D" id="3.60.15.10">
    <property type="entry name" value="Ribonuclease Z/Hydroxyacylglutathione hydrolase-like"/>
    <property type="match status" value="1"/>
</dbReference>
<name>A0AAW1PUZ0_9CHLO</name>
<keyword evidence="3" id="KW-1185">Reference proteome</keyword>
<dbReference type="PANTHER" id="PTHR42951:SF4">
    <property type="entry name" value="ACYL-COENZYME A THIOESTERASE MBLAC2"/>
    <property type="match status" value="1"/>
</dbReference>